<feature type="domain" description="Core" evidence="1">
    <location>
        <begin position="1"/>
        <end position="91"/>
    </location>
</feature>
<dbReference type="SUPFAM" id="SSF89360">
    <property type="entry name" value="HesB-like domain"/>
    <property type="match status" value="1"/>
</dbReference>
<name>A0ABV6KDW2_9BACI</name>
<accession>A0ABV6KDW2</accession>
<dbReference type="InterPro" id="IPR000361">
    <property type="entry name" value="ATAP_core_dom"/>
</dbReference>
<comment type="caution">
    <text evidence="2">The sequence shown here is derived from an EMBL/GenBank/DDBJ whole genome shotgun (WGS) entry which is preliminary data.</text>
</comment>
<evidence type="ECO:0000259" key="1">
    <source>
        <dbReference type="Pfam" id="PF01521"/>
    </source>
</evidence>
<sequence length="103" mass="11578">MNITITDSAGDLYKKEMSLSEGDSLRLYVRVGGVGSGGFSVGLMQDEPTPTSYKIDKQGVTFFVNEDDFWYLDGMTIDYNEDLGYLDFSNPTFDQIDHPNQNK</sequence>
<organism evidence="2 3">
    <name type="scientific">Halalkalibacter kiskunsagensis</name>
    <dbReference type="NCBI Taxonomy" id="1548599"/>
    <lineage>
        <taxon>Bacteria</taxon>
        <taxon>Bacillati</taxon>
        <taxon>Bacillota</taxon>
        <taxon>Bacilli</taxon>
        <taxon>Bacillales</taxon>
        <taxon>Bacillaceae</taxon>
        <taxon>Halalkalibacter</taxon>
    </lineage>
</organism>
<dbReference type="Proteomes" id="UP001589838">
    <property type="component" value="Unassembled WGS sequence"/>
</dbReference>
<evidence type="ECO:0000313" key="3">
    <source>
        <dbReference type="Proteomes" id="UP001589838"/>
    </source>
</evidence>
<reference evidence="2 3" key="1">
    <citation type="submission" date="2024-09" db="EMBL/GenBank/DDBJ databases">
        <authorList>
            <person name="Sun Q."/>
            <person name="Mori K."/>
        </authorList>
    </citation>
    <scope>NUCLEOTIDE SEQUENCE [LARGE SCALE GENOMIC DNA]</scope>
    <source>
        <strain evidence="2 3">NCAIM B.02610</strain>
    </source>
</reference>
<dbReference type="Gene3D" id="2.60.300.12">
    <property type="entry name" value="HesB-like domain"/>
    <property type="match status" value="1"/>
</dbReference>
<protein>
    <submittedName>
        <fullName evidence="2">Iron-sulfur cluster biosynthesis family protein</fullName>
    </submittedName>
</protein>
<keyword evidence="3" id="KW-1185">Reference proteome</keyword>
<evidence type="ECO:0000313" key="2">
    <source>
        <dbReference type="EMBL" id="MFC0471434.1"/>
    </source>
</evidence>
<dbReference type="EMBL" id="JBHLUX010000034">
    <property type="protein sequence ID" value="MFC0471434.1"/>
    <property type="molecule type" value="Genomic_DNA"/>
</dbReference>
<proteinExistence type="predicted"/>
<gene>
    <name evidence="2" type="ORF">ACFFHM_13275</name>
</gene>
<dbReference type="RefSeq" id="WP_335964168.1">
    <property type="nucleotide sequence ID" value="NZ_JAXBLX010000091.1"/>
</dbReference>
<dbReference type="InterPro" id="IPR035903">
    <property type="entry name" value="HesB-like_dom_sf"/>
</dbReference>
<dbReference type="Pfam" id="PF01521">
    <property type="entry name" value="Fe-S_biosyn"/>
    <property type="match status" value="1"/>
</dbReference>